<dbReference type="SUPFAM" id="SSF102114">
    <property type="entry name" value="Radical SAM enzymes"/>
    <property type="match status" value="1"/>
</dbReference>
<dbReference type="KEGG" id="cni:Calni_0118"/>
<sequence length="333" mass="36685">MYNVTDLIKKSLEGERLNAEEIVYLLSFSPDSPEGYEIIKAGALLSRKLSNNVAEVHGQFALNLAPCPADCKFCSFASINKVFTESKELSITEAINYALDFEKNSECSSIYIMTTANYDFGKFIEYSTEIKKHLKPETILIANIGDQPLNNAIRMKEAGFTGVYHAVRMGEGRDNKLTKNIRLKSIENFKSAGLLVGTCVEPIGLEHTMEEIAEKILIAADINPVFSGAMRRINIPGSELSKFPMVSELKMAQIVAVTRLATPHNVIGNCTHEPNPLGIFAGANLIWAESGANPRDIKEKTEESRGFSVARCADMLEDMGWNVLKGGSAYFSK</sequence>
<protein>
    <submittedName>
        <fullName evidence="7">Radical SAM domain protein</fullName>
    </submittedName>
</protein>
<evidence type="ECO:0000259" key="6">
    <source>
        <dbReference type="Pfam" id="PF04055"/>
    </source>
</evidence>
<keyword evidence="8" id="KW-1185">Reference proteome</keyword>
<keyword evidence="5" id="KW-0411">Iron-sulfur</keyword>
<keyword evidence="2" id="KW-0949">S-adenosyl-L-methionine</keyword>
<feature type="domain" description="Radical SAM core" evidence="6">
    <location>
        <begin position="67"/>
        <end position="214"/>
    </location>
</feature>
<keyword evidence="3" id="KW-0479">Metal-binding</keyword>
<dbReference type="Pfam" id="PF04055">
    <property type="entry name" value="Radical_SAM"/>
    <property type="match status" value="1"/>
</dbReference>
<dbReference type="InterPro" id="IPR013785">
    <property type="entry name" value="Aldolase_TIM"/>
</dbReference>
<comment type="cofactor">
    <cofactor evidence="1">
        <name>[4Fe-4S] cluster</name>
        <dbReference type="ChEBI" id="CHEBI:49883"/>
    </cofactor>
</comment>
<gene>
    <name evidence="7" type="ordered locus">Calni_0118</name>
</gene>
<dbReference type="AlphaFoldDB" id="E4TIS7"/>
<dbReference type="InterPro" id="IPR058240">
    <property type="entry name" value="rSAM_sf"/>
</dbReference>
<dbReference type="GO" id="GO:0046872">
    <property type="term" value="F:metal ion binding"/>
    <property type="evidence" value="ECO:0007669"/>
    <property type="project" value="UniProtKB-KW"/>
</dbReference>
<reference evidence="7 8" key="2">
    <citation type="journal article" date="2011" name="Stand. Genomic Sci.">
        <title>Complete genome sequence of Calditerrivibrio nitroreducens type strain (Yu37-1).</title>
        <authorList>
            <person name="Pitluck S."/>
            <person name="Sikorski J."/>
            <person name="Zeytun A."/>
            <person name="Lapidus A."/>
            <person name="Nolan M."/>
            <person name="Lucas S."/>
            <person name="Hammon N."/>
            <person name="Deshpande S."/>
            <person name="Cheng J.F."/>
            <person name="Tapia R."/>
            <person name="Han C."/>
            <person name="Goodwin L."/>
            <person name="Liolios K."/>
            <person name="Pagani I."/>
            <person name="Ivanova N."/>
            <person name="Mavromatis K."/>
            <person name="Pati A."/>
            <person name="Chen A."/>
            <person name="Palaniappan K."/>
            <person name="Hauser L."/>
            <person name="Chang Y.J."/>
            <person name="Jeffries C.D."/>
            <person name="Detter J.C."/>
            <person name="Brambilla E."/>
            <person name="Djao O.D."/>
            <person name="Rohde M."/>
            <person name="Spring S."/>
            <person name="Goker M."/>
            <person name="Woyke T."/>
            <person name="Bristow J."/>
            <person name="Eisen J.A."/>
            <person name="Markowitz V."/>
            <person name="Hugenholtz P."/>
            <person name="Kyrpides N.C."/>
            <person name="Klenk H.P."/>
            <person name="Land M."/>
        </authorList>
    </citation>
    <scope>NUCLEOTIDE SEQUENCE [LARGE SCALE GENOMIC DNA]</scope>
    <source>
        <strain evidence="8">DSM 19672 / NBRC 101217 / Yu37-1</strain>
    </source>
</reference>
<dbReference type="Proteomes" id="UP000007039">
    <property type="component" value="Chromosome"/>
</dbReference>
<dbReference type="GO" id="GO:0051536">
    <property type="term" value="F:iron-sulfur cluster binding"/>
    <property type="evidence" value="ECO:0007669"/>
    <property type="project" value="UniProtKB-KW"/>
</dbReference>
<proteinExistence type="predicted"/>
<evidence type="ECO:0000256" key="4">
    <source>
        <dbReference type="ARBA" id="ARBA00023004"/>
    </source>
</evidence>
<evidence type="ECO:0000256" key="1">
    <source>
        <dbReference type="ARBA" id="ARBA00001966"/>
    </source>
</evidence>
<organism evidence="7 8">
    <name type="scientific">Calditerrivibrio nitroreducens (strain DSM 19672 / NBRC 101217 / Yu37-1)</name>
    <dbReference type="NCBI Taxonomy" id="768670"/>
    <lineage>
        <taxon>Bacteria</taxon>
        <taxon>Pseudomonadati</taxon>
        <taxon>Deferribacterota</taxon>
        <taxon>Deferribacteres</taxon>
        <taxon>Deferribacterales</taxon>
        <taxon>Calditerrivibrionaceae</taxon>
    </lineage>
</organism>
<reference key="1">
    <citation type="submission" date="2010-11" db="EMBL/GenBank/DDBJ databases">
        <title>The complete genome of chromosome of Calditerrivibrio nitroreducens DSM 19672.</title>
        <authorList>
            <consortium name="US DOE Joint Genome Institute (JGI-PGF)"/>
            <person name="Lucas S."/>
            <person name="Copeland A."/>
            <person name="Lapidus A."/>
            <person name="Bruce D."/>
            <person name="Goodwin L."/>
            <person name="Pitluck S."/>
            <person name="Kyrpides N."/>
            <person name="Mavromatis K."/>
            <person name="Ivanova N."/>
            <person name="Mikhailova N."/>
            <person name="Zeytun A."/>
            <person name="Brettin T."/>
            <person name="Detter J.C."/>
            <person name="Tapia R."/>
            <person name="Han C."/>
            <person name="Land M."/>
            <person name="Hauser L."/>
            <person name="Markowitz V."/>
            <person name="Cheng J.-F."/>
            <person name="Hugenholtz P."/>
            <person name="Woyke T."/>
            <person name="Wu D."/>
            <person name="Spring S."/>
            <person name="Schroeder M."/>
            <person name="Brambilla E."/>
            <person name="Klenk H.-P."/>
            <person name="Eisen J.A."/>
        </authorList>
    </citation>
    <scope>NUCLEOTIDE SEQUENCE [LARGE SCALE GENOMIC DNA]</scope>
    <source>
        <strain>DSM 19672</strain>
    </source>
</reference>
<dbReference type="OrthoDB" id="5405220at2"/>
<evidence type="ECO:0000313" key="7">
    <source>
        <dbReference type="EMBL" id="ADR18032.1"/>
    </source>
</evidence>
<dbReference type="STRING" id="768670.Calni_0118"/>
<dbReference type="HOGENOM" id="CLU_052149_0_0_0"/>
<dbReference type="EMBL" id="CP002347">
    <property type="protein sequence ID" value="ADR18032.1"/>
    <property type="molecule type" value="Genomic_DNA"/>
</dbReference>
<dbReference type="eggNOG" id="COG0502">
    <property type="taxonomic scope" value="Bacteria"/>
</dbReference>
<accession>E4TIS7</accession>
<dbReference type="CDD" id="cd01335">
    <property type="entry name" value="Radical_SAM"/>
    <property type="match status" value="1"/>
</dbReference>
<name>E4TIS7_CALNY</name>
<keyword evidence="4" id="KW-0408">Iron</keyword>
<evidence type="ECO:0000256" key="5">
    <source>
        <dbReference type="ARBA" id="ARBA00023014"/>
    </source>
</evidence>
<dbReference type="Gene3D" id="3.20.20.70">
    <property type="entry name" value="Aldolase class I"/>
    <property type="match status" value="1"/>
</dbReference>
<evidence type="ECO:0000313" key="8">
    <source>
        <dbReference type="Proteomes" id="UP000007039"/>
    </source>
</evidence>
<evidence type="ECO:0000256" key="3">
    <source>
        <dbReference type="ARBA" id="ARBA00022723"/>
    </source>
</evidence>
<dbReference type="GO" id="GO:0003824">
    <property type="term" value="F:catalytic activity"/>
    <property type="evidence" value="ECO:0007669"/>
    <property type="project" value="InterPro"/>
</dbReference>
<evidence type="ECO:0000256" key="2">
    <source>
        <dbReference type="ARBA" id="ARBA00022691"/>
    </source>
</evidence>
<dbReference type="InterPro" id="IPR007197">
    <property type="entry name" value="rSAM"/>
</dbReference>
<dbReference type="RefSeq" id="WP_013450249.1">
    <property type="nucleotide sequence ID" value="NC_014758.1"/>
</dbReference>